<reference evidence="3 4" key="1">
    <citation type="submission" date="2015-01" db="EMBL/GenBank/DDBJ databases">
        <title>Enhanced salinomycin production by adjusting the supply of polyketide extender units in Streptomyce albus DSM 41398.</title>
        <authorList>
            <person name="Lu C."/>
        </authorList>
    </citation>
    <scope>NUCLEOTIDE SEQUENCE [LARGE SCALE GENOMIC DNA]</scope>
    <source>
        <strain evidence="4">ATCC 21838 / DSM 41398 / FERM P-419 / JCM 4703 / NBRC 107858</strain>
    </source>
</reference>
<accession>A0A0B5EWU0</accession>
<dbReference type="Proteomes" id="UP000031523">
    <property type="component" value="Chromosome"/>
</dbReference>
<evidence type="ECO:0000313" key="3">
    <source>
        <dbReference type="EMBL" id="AJE83675.1"/>
    </source>
</evidence>
<organism evidence="3 4">
    <name type="scientific">Streptomyces albus (strain ATCC 21838 / DSM 41398 / FERM P-419 / JCM 4703 / NBRC 107858)</name>
    <dbReference type="NCBI Taxonomy" id="1081613"/>
    <lineage>
        <taxon>Bacteria</taxon>
        <taxon>Bacillati</taxon>
        <taxon>Actinomycetota</taxon>
        <taxon>Actinomycetes</taxon>
        <taxon>Kitasatosporales</taxon>
        <taxon>Streptomycetaceae</taxon>
        <taxon>Streptomyces</taxon>
    </lineage>
</organism>
<keyword evidence="4" id="KW-1185">Reference proteome</keyword>
<keyword evidence="1" id="KW-0175">Coiled coil</keyword>
<evidence type="ECO:0000256" key="1">
    <source>
        <dbReference type="SAM" id="Coils"/>
    </source>
</evidence>
<proteinExistence type="predicted"/>
<feature type="coiled-coil region" evidence="1">
    <location>
        <begin position="44"/>
        <end position="71"/>
    </location>
</feature>
<evidence type="ECO:0000256" key="2">
    <source>
        <dbReference type="SAM" id="MobiDB-lite"/>
    </source>
</evidence>
<protein>
    <submittedName>
        <fullName evidence="3">Uncharacterized protein</fullName>
    </submittedName>
</protein>
<sequence length="102" mass="11708">MRSVRDERLSLLETLSGLHARRAELHFAWGRDEESRRQATLAGRTAAETEVRELRQRLGAAEDLIRSVLAERNEAAAEAEQSAPEQQERPGRSPWYRSRRTP</sequence>
<dbReference type="KEGG" id="sals:SLNWT_3299"/>
<gene>
    <name evidence="3" type="ORF">SLNWT_3299</name>
</gene>
<feature type="region of interest" description="Disordered" evidence="2">
    <location>
        <begin position="73"/>
        <end position="102"/>
    </location>
</feature>
<dbReference type="AlphaFoldDB" id="A0A0B5EWU0"/>
<name>A0A0B5EWU0_STRA4</name>
<evidence type="ECO:0000313" key="4">
    <source>
        <dbReference type="Proteomes" id="UP000031523"/>
    </source>
</evidence>
<feature type="compositionally biased region" description="Low complexity" evidence="2">
    <location>
        <begin position="76"/>
        <end position="85"/>
    </location>
</feature>
<dbReference type="EMBL" id="CP010519">
    <property type="protein sequence ID" value="AJE83675.1"/>
    <property type="molecule type" value="Genomic_DNA"/>
</dbReference>